<keyword evidence="2 6" id="KW-0067">ATP-binding</keyword>
<organism evidence="8 9">
    <name type="scientific">Planococcus massiliensis</name>
    <dbReference type="NCBI Taxonomy" id="1499687"/>
    <lineage>
        <taxon>Bacteria</taxon>
        <taxon>Bacillati</taxon>
        <taxon>Bacillota</taxon>
        <taxon>Bacilli</taxon>
        <taxon>Bacillales</taxon>
        <taxon>Caryophanaceae</taxon>
        <taxon>Planococcus</taxon>
    </lineage>
</organism>
<dbReference type="EMBL" id="CCXS01000001">
    <property type="protein sequence ID" value="CEG22839.1"/>
    <property type="molecule type" value="Genomic_DNA"/>
</dbReference>
<dbReference type="STRING" id="1499687.BN1080_01774"/>
<sequence length="283" mass="30376">MPDPLEVIPKWDKEKVKSTLPVRTAAGHKGSFGTGLLIAGTRDMPGAALLAGLGAMRSGLGKLEIAAEPDVIPMILPSLPEATYIRKIEEKFTSPDFNLAAYKAIAIGPGKIPNEQMEQNLAQLFQSEVPLVLDAGALSKRSYPKRNGPTILTPHPGEFSRISGIPVEQFASEKSEYAKQLAKELDAAIVLKGLDTVIAFPDGETWVNPTGNSALAKGGTGDTLTGMMLGMLCCHENWKHAVLNAVYLHGACADQWTTKKSPHTLLAHELSGLLPEVWKSFES</sequence>
<evidence type="ECO:0000256" key="2">
    <source>
        <dbReference type="ARBA" id="ARBA00022840"/>
    </source>
</evidence>
<dbReference type="RefSeq" id="WP_052651657.1">
    <property type="nucleotide sequence ID" value="NZ_CCXS01000001.1"/>
</dbReference>
<comment type="function">
    <text evidence="6">Catalyzes the dehydration of the S-form of NAD(P)HX at the expense of ADP, which is converted to AMP. Together with NAD(P)HX epimerase, which catalyzes the epimerization of the S- and R-forms, the enzyme allows the repair of both epimers of NAD(P)HX, a damaged form of NAD(P)H that is a result of enzymatic or heat-dependent hydration.</text>
</comment>
<dbReference type="AlphaFoldDB" id="A0A098EKE3"/>
<name>A0A098EKE3_9BACL</name>
<dbReference type="EC" id="4.2.1.136" evidence="6"/>
<feature type="binding site" evidence="6">
    <location>
        <position position="222"/>
    </location>
    <ligand>
        <name>(6S)-NADPHX</name>
        <dbReference type="ChEBI" id="CHEBI:64076"/>
    </ligand>
</feature>
<accession>A0A098EKE3</accession>
<reference evidence="8 9" key="1">
    <citation type="submission" date="2014-09" db="EMBL/GenBank/DDBJ databases">
        <authorList>
            <person name="Urmite Genomes Urmite Genomes"/>
        </authorList>
    </citation>
    <scope>NUCLEOTIDE SEQUENCE [LARGE SCALE GENOMIC DNA]</scope>
    <source>
        <strain evidence="8 9">ES2</strain>
    </source>
</reference>
<evidence type="ECO:0000256" key="3">
    <source>
        <dbReference type="ARBA" id="ARBA00022857"/>
    </source>
</evidence>
<dbReference type="GO" id="GO:0005524">
    <property type="term" value="F:ATP binding"/>
    <property type="evidence" value="ECO:0007669"/>
    <property type="project" value="UniProtKB-KW"/>
</dbReference>
<comment type="cofactor">
    <cofactor evidence="6">
        <name>Mg(2+)</name>
        <dbReference type="ChEBI" id="CHEBI:18420"/>
    </cofactor>
</comment>
<dbReference type="InterPro" id="IPR000631">
    <property type="entry name" value="CARKD"/>
</dbReference>
<dbReference type="HAMAP" id="MF_01965">
    <property type="entry name" value="NADHX_dehydratase"/>
    <property type="match status" value="1"/>
</dbReference>
<evidence type="ECO:0000256" key="6">
    <source>
        <dbReference type="HAMAP-Rule" id="MF_01965"/>
    </source>
</evidence>
<feature type="binding site" evidence="6">
    <location>
        <position position="221"/>
    </location>
    <ligand>
        <name>AMP</name>
        <dbReference type="ChEBI" id="CHEBI:456215"/>
    </ligand>
</feature>
<gene>
    <name evidence="6 8" type="primary">nnrD</name>
    <name evidence="8" type="ORF">BN1080_01774</name>
</gene>
<feature type="domain" description="YjeF C-terminal" evidence="7">
    <location>
        <begin position="12"/>
        <end position="281"/>
    </location>
</feature>
<dbReference type="PANTHER" id="PTHR12592">
    <property type="entry name" value="ATP-DEPENDENT (S)-NAD(P)H-HYDRATE DEHYDRATASE FAMILY MEMBER"/>
    <property type="match status" value="1"/>
</dbReference>
<evidence type="ECO:0000256" key="4">
    <source>
        <dbReference type="ARBA" id="ARBA00023027"/>
    </source>
</evidence>
<dbReference type="PANTHER" id="PTHR12592:SF0">
    <property type="entry name" value="ATP-DEPENDENT (S)-NAD(P)H-HYDRATE DEHYDRATASE"/>
    <property type="match status" value="1"/>
</dbReference>
<evidence type="ECO:0000313" key="8">
    <source>
        <dbReference type="EMBL" id="CEG22839.1"/>
    </source>
</evidence>
<dbReference type="PROSITE" id="PS51383">
    <property type="entry name" value="YJEF_C_3"/>
    <property type="match status" value="1"/>
</dbReference>
<keyword evidence="9" id="KW-1185">Reference proteome</keyword>
<dbReference type="PROSITE" id="PS01050">
    <property type="entry name" value="YJEF_C_2"/>
    <property type="match status" value="1"/>
</dbReference>
<protein>
    <recommendedName>
        <fullName evidence="6">ADP-dependent (S)-NAD(P)H-hydrate dehydratase</fullName>
        <ecNumber evidence="6">4.2.1.136</ecNumber>
    </recommendedName>
    <alternativeName>
        <fullName evidence="6">ADP-dependent NAD(P)HX dehydratase</fullName>
    </alternativeName>
</protein>
<dbReference type="GO" id="GO:0046496">
    <property type="term" value="P:nicotinamide nucleotide metabolic process"/>
    <property type="evidence" value="ECO:0007669"/>
    <property type="project" value="UniProtKB-UniRule"/>
</dbReference>
<comment type="subunit">
    <text evidence="6">Homotetramer.</text>
</comment>
<feature type="binding site" evidence="6">
    <location>
        <position position="47"/>
    </location>
    <ligand>
        <name>(6S)-NADPHX</name>
        <dbReference type="ChEBI" id="CHEBI:64076"/>
    </ligand>
</feature>
<evidence type="ECO:0000259" key="7">
    <source>
        <dbReference type="PROSITE" id="PS51383"/>
    </source>
</evidence>
<dbReference type="Proteomes" id="UP000043699">
    <property type="component" value="Unassembled WGS sequence"/>
</dbReference>
<proteinExistence type="inferred from homology"/>
<evidence type="ECO:0000256" key="1">
    <source>
        <dbReference type="ARBA" id="ARBA00022741"/>
    </source>
</evidence>
<keyword evidence="3 6" id="KW-0521">NADP</keyword>
<keyword evidence="5 6" id="KW-0456">Lyase</keyword>
<feature type="binding site" evidence="6">
    <location>
        <position position="110"/>
    </location>
    <ligand>
        <name>(6S)-NADPHX</name>
        <dbReference type="ChEBI" id="CHEBI:64076"/>
    </ligand>
</feature>
<keyword evidence="1 6" id="KW-0547">Nucleotide-binding</keyword>
<dbReference type="GO" id="GO:0052855">
    <property type="term" value="F:ADP-dependent NAD(P)H-hydrate dehydratase activity"/>
    <property type="evidence" value="ECO:0007669"/>
    <property type="project" value="UniProtKB-UniRule"/>
</dbReference>
<dbReference type="NCBIfam" id="TIGR00196">
    <property type="entry name" value="yjeF_cterm"/>
    <property type="match status" value="1"/>
</dbReference>
<evidence type="ECO:0000313" key="9">
    <source>
        <dbReference type="Proteomes" id="UP000043699"/>
    </source>
</evidence>
<dbReference type="CDD" id="cd01171">
    <property type="entry name" value="YXKO-related"/>
    <property type="match status" value="1"/>
</dbReference>
<comment type="similarity">
    <text evidence="6">Belongs to the NnrD/CARKD family.</text>
</comment>
<comment type="catalytic activity">
    <reaction evidence="6">
        <text>(6S)-NADHX + ADP = AMP + phosphate + NADH + H(+)</text>
        <dbReference type="Rhea" id="RHEA:32223"/>
        <dbReference type="ChEBI" id="CHEBI:15378"/>
        <dbReference type="ChEBI" id="CHEBI:43474"/>
        <dbReference type="ChEBI" id="CHEBI:57945"/>
        <dbReference type="ChEBI" id="CHEBI:64074"/>
        <dbReference type="ChEBI" id="CHEBI:456215"/>
        <dbReference type="ChEBI" id="CHEBI:456216"/>
        <dbReference type="EC" id="4.2.1.136"/>
    </reaction>
</comment>
<dbReference type="GO" id="GO:0052856">
    <property type="term" value="F:NAD(P)HX epimerase activity"/>
    <property type="evidence" value="ECO:0007669"/>
    <property type="project" value="TreeGrafter"/>
</dbReference>
<dbReference type="Pfam" id="PF01256">
    <property type="entry name" value="Carb_kinase"/>
    <property type="match status" value="1"/>
</dbReference>
<feature type="binding site" evidence="6">
    <location>
        <begin position="192"/>
        <end position="196"/>
    </location>
    <ligand>
        <name>AMP</name>
        <dbReference type="ChEBI" id="CHEBI:456215"/>
    </ligand>
</feature>
<evidence type="ECO:0000256" key="5">
    <source>
        <dbReference type="ARBA" id="ARBA00023239"/>
    </source>
</evidence>
<dbReference type="GO" id="GO:0110051">
    <property type="term" value="P:metabolite repair"/>
    <property type="evidence" value="ECO:0007669"/>
    <property type="project" value="TreeGrafter"/>
</dbReference>
<keyword evidence="4 6" id="KW-0520">NAD</keyword>
<dbReference type="InterPro" id="IPR029056">
    <property type="entry name" value="Ribokinase-like"/>
</dbReference>
<feature type="binding site" evidence="6">
    <location>
        <position position="155"/>
    </location>
    <ligand>
        <name>(6S)-NADPHX</name>
        <dbReference type="ChEBI" id="CHEBI:64076"/>
    </ligand>
</feature>
<dbReference type="OrthoDB" id="9806925at2"/>
<comment type="catalytic activity">
    <reaction evidence="6">
        <text>(6S)-NADPHX + ADP = AMP + phosphate + NADPH + H(+)</text>
        <dbReference type="Rhea" id="RHEA:32235"/>
        <dbReference type="ChEBI" id="CHEBI:15378"/>
        <dbReference type="ChEBI" id="CHEBI:43474"/>
        <dbReference type="ChEBI" id="CHEBI:57783"/>
        <dbReference type="ChEBI" id="CHEBI:64076"/>
        <dbReference type="ChEBI" id="CHEBI:456215"/>
        <dbReference type="ChEBI" id="CHEBI:456216"/>
        <dbReference type="EC" id="4.2.1.136"/>
    </reaction>
</comment>
<dbReference type="InterPro" id="IPR017953">
    <property type="entry name" value="Carbohydrate_kinase_pred_CS"/>
</dbReference>
<dbReference type="Gene3D" id="3.40.1190.20">
    <property type="match status" value="1"/>
</dbReference>
<dbReference type="SUPFAM" id="SSF53613">
    <property type="entry name" value="Ribokinase-like"/>
    <property type="match status" value="1"/>
</dbReference>